<dbReference type="EMBL" id="JBHSXQ010000001">
    <property type="protein sequence ID" value="MFC6903988.1"/>
    <property type="molecule type" value="Genomic_DNA"/>
</dbReference>
<dbReference type="Proteomes" id="UP001596312">
    <property type="component" value="Unassembled WGS sequence"/>
</dbReference>
<dbReference type="AlphaFoldDB" id="A0ABD5UXX4"/>
<comment type="caution">
    <text evidence="1">The sequence shown here is derived from an EMBL/GenBank/DDBJ whole genome shotgun (WGS) entry which is preliminary data.</text>
</comment>
<accession>A0ABD5UXX4</accession>
<reference evidence="1 2" key="1">
    <citation type="journal article" date="2019" name="Int. J. Syst. Evol. Microbiol.">
        <title>The Global Catalogue of Microorganisms (GCM) 10K type strain sequencing project: providing services to taxonomists for standard genome sequencing and annotation.</title>
        <authorList>
            <consortium name="The Broad Institute Genomics Platform"/>
            <consortium name="The Broad Institute Genome Sequencing Center for Infectious Disease"/>
            <person name="Wu L."/>
            <person name="Ma J."/>
        </authorList>
    </citation>
    <scope>NUCLEOTIDE SEQUENCE [LARGE SCALE GENOMIC DNA]</scope>
    <source>
        <strain evidence="1 2">CGMCC 1.3240</strain>
    </source>
</reference>
<evidence type="ECO:0000313" key="1">
    <source>
        <dbReference type="EMBL" id="MFC6903988.1"/>
    </source>
</evidence>
<sequence>MSSTELRVTCPHCGASIAAATNSPPESGRLTGSIESCLDCENPIELYYY</sequence>
<organism evidence="1 2">
    <name type="scientific">Halalkalicoccus tibetensis</name>
    <dbReference type="NCBI Taxonomy" id="175632"/>
    <lineage>
        <taxon>Archaea</taxon>
        <taxon>Methanobacteriati</taxon>
        <taxon>Methanobacteriota</taxon>
        <taxon>Stenosarchaea group</taxon>
        <taxon>Halobacteria</taxon>
        <taxon>Halobacteriales</taxon>
        <taxon>Halococcaceae</taxon>
        <taxon>Halalkalicoccus</taxon>
    </lineage>
</organism>
<name>A0ABD5UXX4_9EURY</name>
<gene>
    <name evidence="1" type="ORF">ACFQGH_02105</name>
</gene>
<protein>
    <recommendedName>
        <fullName evidence="3">Small CPxCG-related zinc finger protein</fullName>
    </recommendedName>
</protein>
<keyword evidence="2" id="KW-1185">Reference proteome</keyword>
<proteinExistence type="predicted"/>
<dbReference type="RefSeq" id="WP_340602487.1">
    <property type="nucleotide sequence ID" value="NZ_JBBMXV010000001.1"/>
</dbReference>
<evidence type="ECO:0008006" key="3">
    <source>
        <dbReference type="Google" id="ProtNLM"/>
    </source>
</evidence>
<evidence type="ECO:0000313" key="2">
    <source>
        <dbReference type="Proteomes" id="UP001596312"/>
    </source>
</evidence>